<dbReference type="Proteomes" id="UP000325690">
    <property type="component" value="Unassembled WGS sequence"/>
</dbReference>
<dbReference type="GeneID" id="74304604"/>
<keyword evidence="2" id="KW-1185">Reference proteome</keyword>
<accession>A0A5N5VHM4</accession>
<evidence type="ECO:0000313" key="2">
    <source>
        <dbReference type="Proteomes" id="UP000325690"/>
    </source>
</evidence>
<evidence type="ECO:0008006" key="3">
    <source>
        <dbReference type="Google" id="ProtNLM"/>
    </source>
</evidence>
<sequence>MGEIFVGSEVLADGSVTRYELTRWYRAIHPNVYTARGRQLTLRDRALAASLWSKRRGILTGVAASAVHGAEWVDADTPIELVHAATRPPAGVVTRDERIGPDEFGWRHGMLVATVERTAFDLGRHLRRGPAVARMDALMRARPFSTEGVLLLAERYRGARGLNRLREALALVDGGAASPRETWLRLLYIDAGLPRPTTQVPIYDPDGRLLRTCDMGWEDYKVVAEYDGDQHRTDRPQYVKDMRIIPKIERLGHIVLRVIKEDRPHEIVAAAREALLSRGWRP</sequence>
<dbReference type="EMBL" id="ANBP01000001">
    <property type="protein sequence ID" value="KAB7759979.1"/>
    <property type="molecule type" value="Genomic_DNA"/>
</dbReference>
<protein>
    <recommendedName>
        <fullName evidence="3">Cullin, a subunit of E3 ubiquitin ligase</fullName>
    </recommendedName>
</protein>
<reference evidence="1 2" key="1">
    <citation type="submission" date="2012-10" db="EMBL/GenBank/DDBJ databases">
        <title>The draft sequence of the Mycobacterium pheli genome.</title>
        <authorList>
            <person name="Pettersson B.M.F."/>
            <person name="Das S."/>
            <person name="Dasgupta S."/>
            <person name="Bhattacharya A."/>
            <person name="Kirsebom L.A."/>
        </authorList>
    </citation>
    <scope>NUCLEOTIDE SEQUENCE [LARGE SCALE GENOMIC DNA]</scope>
    <source>
        <strain evidence="1 2">CCUG 21000</strain>
    </source>
</reference>
<comment type="caution">
    <text evidence="1">The sequence shown here is derived from an EMBL/GenBank/DDBJ whole genome shotgun (WGS) entry which is preliminary data.</text>
</comment>
<proteinExistence type="predicted"/>
<gene>
    <name evidence="1" type="ORF">MPHL21000_02830</name>
</gene>
<evidence type="ECO:0000313" key="1">
    <source>
        <dbReference type="EMBL" id="KAB7759979.1"/>
    </source>
</evidence>
<dbReference type="AlphaFoldDB" id="A0A5N5VHM4"/>
<organism evidence="1 2">
    <name type="scientific">Mycolicibacterium phlei DSM 43239 = CCUG 21000</name>
    <dbReference type="NCBI Taxonomy" id="1226750"/>
    <lineage>
        <taxon>Bacteria</taxon>
        <taxon>Bacillati</taxon>
        <taxon>Actinomycetota</taxon>
        <taxon>Actinomycetes</taxon>
        <taxon>Mycobacteriales</taxon>
        <taxon>Mycobacteriaceae</taxon>
        <taxon>Mycolicibacterium</taxon>
    </lineage>
</organism>
<dbReference type="RefSeq" id="WP_061480891.1">
    <property type="nucleotide sequence ID" value="NZ_ANBO01000001.1"/>
</dbReference>
<name>A0A5N5VHM4_MYCPH</name>